<proteinExistence type="inferred from homology"/>
<dbReference type="InterPro" id="IPR034016">
    <property type="entry name" value="M1_APN-typ"/>
</dbReference>
<dbReference type="AlphaFoldDB" id="A0A933SEF2"/>
<evidence type="ECO:0000256" key="6">
    <source>
        <dbReference type="ARBA" id="ARBA00022801"/>
    </source>
</evidence>
<evidence type="ECO:0000256" key="13">
    <source>
        <dbReference type="SAM" id="SignalP"/>
    </source>
</evidence>
<dbReference type="SUPFAM" id="SSF55486">
    <property type="entry name" value="Metalloproteases ('zincins'), catalytic domain"/>
    <property type="match status" value="1"/>
</dbReference>
<feature type="binding site" evidence="10">
    <location>
        <position position="321"/>
    </location>
    <ligand>
        <name>Zn(2+)</name>
        <dbReference type="ChEBI" id="CHEBI:29105"/>
        <note>catalytic</note>
    </ligand>
</feature>
<feature type="domain" description="Aminopeptidase N-like N-terminal" evidence="16">
    <location>
        <begin position="43"/>
        <end position="215"/>
    </location>
</feature>
<dbReference type="CDD" id="cd09601">
    <property type="entry name" value="M1_APN-Q_like"/>
    <property type="match status" value="1"/>
</dbReference>
<feature type="active site" description="Proton acceptor" evidence="9">
    <location>
        <position position="322"/>
    </location>
</feature>
<feature type="binding site" evidence="10">
    <location>
        <position position="344"/>
    </location>
    <ligand>
        <name>Zn(2+)</name>
        <dbReference type="ChEBI" id="CHEBI:29105"/>
        <note>catalytic</note>
    </ligand>
</feature>
<keyword evidence="8 12" id="KW-0482">Metalloprotease</keyword>
<dbReference type="GO" id="GO:0016020">
    <property type="term" value="C:membrane"/>
    <property type="evidence" value="ECO:0007669"/>
    <property type="project" value="TreeGrafter"/>
</dbReference>
<dbReference type="Gene3D" id="2.60.40.1730">
    <property type="entry name" value="tricorn interacting facor f3 domain"/>
    <property type="match status" value="1"/>
</dbReference>
<dbReference type="GO" id="GO:0042277">
    <property type="term" value="F:peptide binding"/>
    <property type="evidence" value="ECO:0007669"/>
    <property type="project" value="TreeGrafter"/>
</dbReference>
<feature type="site" description="Transition state stabilizer" evidence="11">
    <location>
        <position position="405"/>
    </location>
</feature>
<dbReference type="Gene3D" id="1.25.50.20">
    <property type="match status" value="1"/>
</dbReference>
<comment type="catalytic activity">
    <reaction evidence="1">
        <text>Release of an N-terminal amino acid, Xaa-|-Yaa- from a peptide, amide or arylamide. Xaa is preferably Ala, but may be most amino acids including Pro (slow action). When a terminal hydrophobic residue is followed by a prolyl residue, the two may be released as an intact Xaa-Pro dipeptide.</text>
        <dbReference type="EC" id="3.4.11.2"/>
    </reaction>
</comment>
<evidence type="ECO:0000313" key="17">
    <source>
        <dbReference type="EMBL" id="MBI5170223.1"/>
    </source>
</evidence>
<dbReference type="SUPFAM" id="SSF63737">
    <property type="entry name" value="Leukotriene A4 hydrolase N-terminal domain"/>
    <property type="match status" value="1"/>
</dbReference>
<comment type="cofactor">
    <cofactor evidence="10 12">
        <name>Zn(2+)</name>
        <dbReference type="ChEBI" id="CHEBI:29105"/>
    </cofactor>
    <text evidence="10 12">Binds 1 zinc ion per subunit.</text>
</comment>
<evidence type="ECO:0000256" key="7">
    <source>
        <dbReference type="ARBA" id="ARBA00022833"/>
    </source>
</evidence>
<evidence type="ECO:0000256" key="8">
    <source>
        <dbReference type="ARBA" id="ARBA00023049"/>
    </source>
</evidence>
<evidence type="ECO:0000256" key="1">
    <source>
        <dbReference type="ARBA" id="ARBA00000098"/>
    </source>
</evidence>
<accession>A0A933SEF2</accession>
<evidence type="ECO:0000256" key="12">
    <source>
        <dbReference type="RuleBase" id="RU364040"/>
    </source>
</evidence>
<evidence type="ECO:0000256" key="10">
    <source>
        <dbReference type="PIRSR" id="PIRSR634016-3"/>
    </source>
</evidence>
<evidence type="ECO:0000256" key="9">
    <source>
        <dbReference type="PIRSR" id="PIRSR634016-1"/>
    </source>
</evidence>
<dbReference type="Proteomes" id="UP000696931">
    <property type="component" value="Unassembled WGS sequence"/>
</dbReference>
<evidence type="ECO:0000256" key="11">
    <source>
        <dbReference type="PIRSR" id="PIRSR634016-4"/>
    </source>
</evidence>
<dbReference type="InterPro" id="IPR001930">
    <property type="entry name" value="Peptidase_M1"/>
</dbReference>
<reference evidence="17" key="1">
    <citation type="submission" date="2020-07" db="EMBL/GenBank/DDBJ databases">
        <title>Huge and variable diversity of episymbiotic CPR bacteria and DPANN archaea in groundwater ecosystems.</title>
        <authorList>
            <person name="He C.Y."/>
            <person name="Keren R."/>
            <person name="Whittaker M."/>
            <person name="Farag I.F."/>
            <person name="Doudna J."/>
            <person name="Cate J.H.D."/>
            <person name="Banfield J.F."/>
        </authorList>
    </citation>
    <scope>NUCLEOTIDE SEQUENCE</scope>
    <source>
        <strain evidence="17">NC_groundwater_1813_Pr3_B-0.1um_71_17</strain>
    </source>
</reference>
<dbReference type="EMBL" id="JACRIW010000085">
    <property type="protein sequence ID" value="MBI5170223.1"/>
    <property type="molecule type" value="Genomic_DNA"/>
</dbReference>
<dbReference type="Gene3D" id="2.60.40.1910">
    <property type="match status" value="1"/>
</dbReference>
<dbReference type="InterPro" id="IPR024571">
    <property type="entry name" value="ERAP1-like_C_dom"/>
</dbReference>
<evidence type="ECO:0000259" key="14">
    <source>
        <dbReference type="Pfam" id="PF01433"/>
    </source>
</evidence>
<dbReference type="GO" id="GO:0070006">
    <property type="term" value="F:metalloaminopeptidase activity"/>
    <property type="evidence" value="ECO:0007669"/>
    <property type="project" value="TreeGrafter"/>
</dbReference>
<keyword evidence="7 10" id="KW-0862">Zinc</keyword>
<dbReference type="GO" id="GO:0008270">
    <property type="term" value="F:zinc ion binding"/>
    <property type="evidence" value="ECO:0007669"/>
    <property type="project" value="UniProtKB-UniRule"/>
</dbReference>
<evidence type="ECO:0000256" key="4">
    <source>
        <dbReference type="ARBA" id="ARBA00022670"/>
    </source>
</evidence>
<dbReference type="Pfam" id="PF01433">
    <property type="entry name" value="Peptidase_M1"/>
    <property type="match status" value="1"/>
</dbReference>
<gene>
    <name evidence="17" type="ORF">HZA61_12105</name>
</gene>
<keyword evidence="6 12" id="KW-0378">Hydrolase</keyword>
<dbReference type="PANTHER" id="PTHR11533">
    <property type="entry name" value="PROTEASE M1 ZINC METALLOPROTEASE"/>
    <property type="match status" value="1"/>
</dbReference>
<feature type="chain" id="PRO_5037024071" description="Aminopeptidase" evidence="13">
    <location>
        <begin position="28"/>
        <end position="875"/>
    </location>
</feature>
<feature type="signal peptide" evidence="13">
    <location>
        <begin position="1"/>
        <end position="27"/>
    </location>
</feature>
<dbReference type="InterPro" id="IPR045357">
    <property type="entry name" value="Aminopeptidase_N-like_N"/>
</dbReference>
<evidence type="ECO:0000259" key="16">
    <source>
        <dbReference type="Pfam" id="PF17900"/>
    </source>
</evidence>
<dbReference type="GO" id="GO:0005615">
    <property type="term" value="C:extracellular space"/>
    <property type="evidence" value="ECO:0007669"/>
    <property type="project" value="TreeGrafter"/>
</dbReference>
<evidence type="ECO:0000259" key="15">
    <source>
        <dbReference type="Pfam" id="PF11838"/>
    </source>
</evidence>
<dbReference type="GO" id="GO:0016285">
    <property type="term" value="F:alanyl aminopeptidase activity"/>
    <property type="evidence" value="ECO:0007669"/>
    <property type="project" value="UniProtKB-EC"/>
</dbReference>
<dbReference type="Pfam" id="PF11838">
    <property type="entry name" value="ERAP1_C"/>
    <property type="match status" value="1"/>
</dbReference>
<comment type="similarity">
    <text evidence="2 12">Belongs to the peptidase M1 family.</text>
</comment>
<feature type="domain" description="ERAP1-like C-terminal" evidence="15">
    <location>
        <begin position="539"/>
        <end position="851"/>
    </location>
</feature>
<dbReference type="InterPro" id="IPR042097">
    <property type="entry name" value="Aminopeptidase_N-like_N_sf"/>
</dbReference>
<dbReference type="InterPro" id="IPR014782">
    <property type="entry name" value="Peptidase_M1_dom"/>
</dbReference>
<dbReference type="InterPro" id="IPR027268">
    <property type="entry name" value="Peptidase_M4/M1_CTD_sf"/>
</dbReference>
<comment type="caution">
    <text evidence="17">The sequence shown here is derived from an EMBL/GenBank/DDBJ whole genome shotgun (WGS) entry which is preliminary data.</text>
</comment>
<keyword evidence="5 10" id="KW-0479">Metal-binding</keyword>
<dbReference type="FunFam" id="1.10.390.10:FF:000006">
    <property type="entry name" value="Puromycin-sensitive aminopeptidase"/>
    <property type="match status" value="1"/>
</dbReference>
<evidence type="ECO:0000256" key="5">
    <source>
        <dbReference type="ARBA" id="ARBA00022723"/>
    </source>
</evidence>
<dbReference type="Pfam" id="PF17900">
    <property type="entry name" value="Peptidase_M1_N"/>
    <property type="match status" value="1"/>
</dbReference>
<protein>
    <recommendedName>
        <fullName evidence="12">Aminopeptidase</fullName>
        <ecNumber evidence="12">3.4.11.-</ecNumber>
    </recommendedName>
</protein>
<name>A0A933SEF2_UNCEI</name>
<dbReference type="PANTHER" id="PTHR11533:SF174">
    <property type="entry name" value="PUROMYCIN-SENSITIVE AMINOPEPTIDASE-RELATED"/>
    <property type="match status" value="1"/>
</dbReference>
<dbReference type="InterPro" id="IPR050344">
    <property type="entry name" value="Peptidase_M1_aminopeptidases"/>
</dbReference>
<dbReference type="PRINTS" id="PR00756">
    <property type="entry name" value="ALADIPTASE"/>
</dbReference>
<keyword evidence="13" id="KW-0732">Signal</keyword>
<dbReference type="EC" id="3.4.11.-" evidence="12"/>
<feature type="binding site" evidence="10">
    <location>
        <position position="325"/>
    </location>
    <ligand>
        <name>Zn(2+)</name>
        <dbReference type="ChEBI" id="CHEBI:29105"/>
        <note>catalytic</note>
    </ligand>
</feature>
<sequence length="875" mass="95470">MIRRSPLDTFLAIACLCAFACTGSARAASAPEARLPRNPWPRTQSVRLKVDADKRSYSGLVRAELNVTAPVDSVLLHAEGQKLVRISLLQGGDTIAVERRSGPHGLLVLHAARPLTAGPAALEIEFTAMYGTRAVGLYKVSKDGRGYLFTQFEADDAREAFPCWDEPNFKIPYQLTLEVPAAHEAVSNTPIAKSETKDGWKTVEFARTPPLPSYLLALATGPLEFTPVPGTKFPTRVVTVQGQKQLTAFAVETTPKLVAALERWFGMPYPFAKLDLIAVPEFAYGAMENPGAITYRDDAILLDPATATVGQKRSIVNTNAHELAHMWFGDLVTMAWWDDLWLNESFADWMAAKISDEVYPDYRQGLNDLARQQAIKKSDGVPSTMAIRTDTGASGAGLQNVGLVYAKGNAVLSMFEDFLAPDVFRKGVREYLKEHAWGNATAADLWKALDAASGSNVSAAMSTFTDQPGIPMVRVVPIPGGVRLSQSRFSPYGVSQPDKKWHVPVSLRWSDGRTVRVQRVLLKDASMDVKLTGAGRIAWLMPNSGGHGYYAWGMPDSMLEALAAAAPEALNSHERVCFLGNLAQLLDAGDVHGDTYLRVVAHFGSDPEPQVLSSVLGLLAGARGAFVPDSAAAPFAQYVRQTLAPALERIGMERRAGEDELLGTIRGDLMTWLADRGGDERVRTFALEQTKRYLADSASVDPGIVEAVLELAAQKGDAVLFEELAHRAEVATVPAMKRRYLGTLGAFQDTTLESRALQYMLSDRVRSSESMLVMMGWRGKNEAAGERLFRWMMEHYSEIAARIPPPALRFLPMMGSGCSEERLQATKAFFGDPSRGIPGVEATLERVSDQVHGCISLRELEGAAVRRYLESLGAK</sequence>
<evidence type="ECO:0000256" key="3">
    <source>
        <dbReference type="ARBA" id="ARBA00022438"/>
    </source>
</evidence>
<evidence type="ECO:0000256" key="2">
    <source>
        <dbReference type="ARBA" id="ARBA00010136"/>
    </source>
</evidence>
<dbReference type="Gene3D" id="1.10.390.10">
    <property type="entry name" value="Neutral Protease Domain 2"/>
    <property type="match status" value="1"/>
</dbReference>
<feature type="domain" description="Peptidase M1 membrane alanine aminopeptidase" evidence="14">
    <location>
        <begin position="249"/>
        <end position="464"/>
    </location>
</feature>
<organism evidence="17 18">
    <name type="scientific">Eiseniibacteriota bacterium</name>
    <dbReference type="NCBI Taxonomy" id="2212470"/>
    <lineage>
        <taxon>Bacteria</taxon>
        <taxon>Candidatus Eiseniibacteriota</taxon>
    </lineage>
</organism>
<evidence type="ECO:0000313" key="18">
    <source>
        <dbReference type="Proteomes" id="UP000696931"/>
    </source>
</evidence>
<keyword evidence="4 12" id="KW-0645">Protease</keyword>
<dbReference type="GO" id="GO:0005737">
    <property type="term" value="C:cytoplasm"/>
    <property type="evidence" value="ECO:0007669"/>
    <property type="project" value="TreeGrafter"/>
</dbReference>
<dbReference type="GO" id="GO:0006508">
    <property type="term" value="P:proteolysis"/>
    <property type="evidence" value="ECO:0007669"/>
    <property type="project" value="UniProtKB-KW"/>
</dbReference>
<keyword evidence="3 12" id="KW-0031">Aminopeptidase</keyword>
<dbReference type="GO" id="GO:0043171">
    <property type="term" value="P:peptide catabolic process"/>
    <property type="evidence" value="ECO:0007669"/>
    <property type="project" value="TreeGrafter"/>
</dbReference>